<dbReference type="OrthoDB" id="9770517at2"/>
<comment type="subcellular location">
    <subcellularLocation>
        <location evidence="2">Cell membrane</location>
        <topology evidence="2">Lipid-anchor</topology>
    </subcellularLocation>
</comment>
<evidence type="ECO:0000313" key="3">
    <source>
        <dbReference type="EMBL" id="EGI76334.1"/>
    </source>
</evidence>
<dbReference type="GO" id="GO:0015562">
    <property type="term" value="F:efflux transmembrane transporter activity"/>
    <property type="evidence" value="ECO:0007669"/>
    <property type="project" value="InterPro"/>
</dbReference>
<dbReference type="Proteomes" id="UP000016368">
    <property type="component" value="Unassembled WGS sequence"/>
</dbReference>
<sequence>MRSHRSYRVPALLLVALVLSACASYQPGALRSELPADTVPAQLQGSSKGDLPALAWRGIVTDPRLVQLVERALVNNLDLRLAALNIDAARAAYRITDAALLPTVTTSGTVTRARSSAALGTGVATTQYGVSLGVAAWEIDLWGRLGDLKSAALASYLSKEETRASVQATLISETLQAWLTLSADRQLARLAQETLDDWKETLSLTERRQALGAASTLDVAAAQASVQTARADLASVRTQVDQDRNALRVLLGGELDEALLPGEQEADDLARLPAVPGDLSSAVLLRRPDVRAAERSLQAQEANVAAARAALFPSISLTTSAGQASTSLETLSQSGQRTWSIAPSISLPIFDGGAAKAQLQSARVDQQIALTNYQKTLQTAFEEAANALAIRQRIDERLAAQGAQVLAYETVLRLTETQRKLGAASAQTVLTAQLNLYAAQKTLISLRLTEQANRLTLYKVLGGA</sequence>
<keyword evidence="2" id="KW-1134">Transmembrane beta strand</keyword>
<feature type="signal peptide" evidence="2">
    <location>
        <begin position="1"/>
        <end position="23"/>
    </location>
</feature>
<dbReference type="Gene3D" id="1.20.1600.10">
    <property type="entry name" value="Outer membrane efflux proteins (OEP)"/>
    <property type="match status" value="1"/>
</dbReference>
<dbReference type="RefSeq" id="WP_006298419.1">
    <property type="nucleotide sequence ID" value="NZ_AEGR01000072.1"/>
</dbReference>
<keyword evidence="2" id="KW-0564">Palmitate</keyword>
<evidence type="ECO:0000313" key="4">
    <source>
        <dbReference type="Proteomes" id="UP000016368"/>
    </source>
</evidence>
<keyword evidence="2" id="KW-0812">Transmembrane</keyword>
<dbReference type="PANTHER" id="PTHR30203">
    <property type="entry name" value="OUTER MEMBRANE CATION EFFLUX PROTEIN"/>
    <property type="match status" value="1"/>
</dbReference>
<dbReference type="PROSITE" id="PS51257">
    <property type="entry name" value="PROKAR_LIPOPROTEIN"/>
    <property type="match status" value="1"/>
</dbReference>
<dbReference type="STRING" id="887062.HGR_11730"/>
<organism evidence="3 4">
    <name type="scientific">Hylemonella gracilis ATCC 19624</name>
    <dbReference type="NCBI Taxonomy" id="887062"/>
    <lineage>
        <taxon>Bacteria</taxon>
        <taxon>Pseudomonadati</taxon>
        <taxon>Pseudomonadota</taxon>
        <taxon>Betaproteobacteria</taxon>
        <taxon>Burkholderiales</taxon>
        <taxon>Comamonadaceae</taxon>
        <taxon>Hylemonella</taxon>
    </lineage>
</organism>
<dbReference type="AlphaFoldDB" id="F3KV59"/>
<keyword evidence="2 3" id="KW-0449">Lipoprotein</keyword>
<dbReference type="NCBIfam" id="TIGR01845">
    <property type="entry name" value="outer_NodT"/>
    <property type="match status" value="1"/>
</dbReference>
<dbReference type="PANTHER" id="PTHR30203:SF32">
    <property type="entry name" value="CATION EFFLUX SYSTEM PROTEIN CUSC"/>
    <property type="match status" value="1"/>
</dbReference>
<keyword evidence="2" id="KW-0472">Membrane</keyword>
<proteinExistence type="inferred from homology"/>
<feature type="chain" id="PRO_5001438589" evidence="2">
    <location>
        <begin position="24"/>
        <end position="464"/>
    </location>
</feature>
<accession>F3KV59</accession>
<dbReference type="SUPFAM" id="SSF56954">
    <property type="entry name" value="Outer membrane efflux proteins (OEP)"/>
    <property type="match status" value="1"/>
</dbReference>
<reference evidence="3 4" key="1">
    <citation type="journal article" date="2011" name="EMBO J.">
        <title>Structural diversity of bacterial flagellar motors.</title>
        <authorList>
            <person name="Chen S."/>
            <person name="Beeby M."/>
            <person name="Murphy G.E."/>
            <person name="Leadbetter J.R."/>
            <person name="Hendrixson D.R."/>
            <person name="Briegel A."/>
            <person name="Li Z."/>
            <person name="Shi J."/>
            <person name="Tocheva E.I."/>
            <person name="Muller A."/>
            <person name="Dobro M.J."/>
            <person name="Jensen G.J."/>
        </authorList>
    </citation>
    <scope>NUCLEOTIDE SEQUENCE [LARGE SCALE GENOMIC DNA]</scope>
    <source>
        <strain evidence="3 4">ATCC 19624</strain>
    </source>
</reference>
<dbReference type="EMBL" id="AEGR01000072">
    <property type="protein sequence ID" value="EGI76334.1"/>
    <property type="molecule type" value="Genomic_DNA"/>
</dbReference>
<evidence type="ECO:0000256" key="1">
    <source>
        <dbReference type="ARBA" id="ARBA00007613"/>
    </source>
</evidence>
<dbReference type="Pfam" id="PF02321">
    <property type="entry name" value="OEP"/>
    <property type="match status" value="2"/>
</dbReference>
<comment type="similarity">
    <text evidence="1 2">Belongs to the outer membrane factor (OMF) (TC 1.B.17) family.</text>
</comment>
<dbReference type="InterPro" id="IPR010131">
    <property type="entry name" value="MdtP/NodT-like"/>
</dbReference>
<keyword evidence="4" id="KW-1185">Reference proteome</keyword>
<gene>
    <name evidence="3" type="ORF">HGR_11730</name>
</gene>
<dbReference type="Gene3D" id="2.20.200.10">
    <property type="entry name" value="Outer membrane efflux proteins (OEP)"/>
    <property type="match status" value="1"/>
</dbReference>
<evidence type="ECO:0000256" key="2">
    <source>
        <dbReference type="RuleBase" id="RU362097"/>
    </source>
</evidence>
<keyword evidence="2" id="KW-0732">Signal</keyword>
<name>F3KV59_9BURK</name>
<comment type="caution">
    <text evidence="3">The sequence shown here is derived from an EMBL/GenBank/DDBJ whole genome shotgun (WGS) entry which is preliminary data.</text>
</comment>
<protein>
    <submittedName>
        <fullName evidence="3">Outer membrane drug efflux lipoprotein</fullName>
    </submittedName>
</protein>
<dbReference type="GO" id="GO:0005886">
    <property type="term" value="C:plasma membrane"/>
    <property type="evidence" value="ECO:0007669"/>
    <property type="project" value="UniProtKB-SubCell"/>
</dbReference>
<dbReference type="eggNOG" id="COG1538">
    <property type="taxonomic scope" value="Bacteria"/>
</dbReference>
<dbReference type="InterPro" id="IPR003423">
    <property type="entry name" value="OMP_efflux"/>
</dbReference>